<evidence type="ECO:0000313" key="3">
    <source>
        <dbReference type="Proteomes" id="UP001527202"/>
    </source>
</evidence>
<dbReference type="GeneID" id="95375910"/>
<comment type="caution">
    <text evidence="2">The sequence shown here is derived from an EMBL/GenBank/DDBJ whole genome shotgun (WGS) entry which is preliminary data.</text>
</comment>
<dbReference type="Proteomes" id="UP001527202">
    <property type="component" value="Unassembled WGS sequence"/>
</dbReference>
<accession>A0ABT4FJS1</accession>
<sequence length="455" mass="48360">MILIGNPDNRRTAGLQNARAKLGLPPAVVLPYAGLLDGTASLAQAASLAGAPSQPAGEPAPLLRLDAPGELFAVERGLIALGAPDHEEAAHGDRLLPFGHRSDPQPLSVRSALALAEQEGRQYHPSQWFRGFARLLARLRREAVELWPQPQWTNAPEDIAGMFDKRQTHRVLSAAGVPVPRLLAPPEEIAGYEALRDLMLSRRVHRVFVKLASGSGACGVVAYRINPRTGAEQAVTTVGVENYGARAPVFYNAMKLRRYTDESAIRQVLNWLLRHGAHVEQWIAKAAYGDRTFDIRQLVVAGEACHSIARVSRTPITNLHLRSERVSVDDLGLAPGIRAEAAACAVKALAAFTRSLAAGVDVLLDSATHAPYILDMNPFGDLLYRVVHKGMDPYEWQMSRLTGGTAEAAEESSRSAASGAADPTGSAASAGFSEAGNSGKPGGAAGSPGEGGTLR</sequence>
<feature type="compositionally biased region" description="Low complexity" evidence="1">
    <location>
        <begin position="414"/>
        <end position="438"/>
    </location>
</feature>
<dbReference type="RefSeq" id="WP_042228843.1">
    <property type="nucleotide sequence ID" value="NZ_CP026520.1"/>
</dbReference>
<feature type="compositionally biased region" description="Gly residues" evidence="1">
    <location>
        <begin position="439"/>
        <end position="455"/>
    </location>
</feature>
<evidence type="ECO:0000256" key="1">
    <source>
        <dbReference type="SAM" id="MobiDB-lite"/>
    </source>
</evidence>
<reference evidence="2 3" key="1">
    <citation type="submission" date="2022-05" db="EMBL/GenBank/DDBJ databases">
        <title>Genome Sequencing of Bee-Associated Microbes.</title>
        <authorList>
            <person name="Dunlap C."/>
        </authorList>
    </citation>
    <scope>NUCLEOTIDE SEQUENCE [LARGE SCALE GENOMIC DNA]</scope>
    <source>
        <strain evidence="2 3">NRRL B-23120</strain>
    </source>
</reference>
<organism evidence="2 3">
    <name type="scientific">Paenibacillus chitinolyticus</name>
    <dbReference type="NCBI Taxonomy" id="79263"/>
    <lineage>
        <taxon>Bacteria</taxon>
        <taxon>Bacillati</taxon>
        <taxon>Bacillota</taxon>
        <taxon>Bacilli</taxon>
        <taxon>Bacillales</taxon>
        <taxon>Paenibacillaceae</taxon>
        <taxon>Paenibacillus</taxon>
    </lineage>
</organism>
<evidence type="ECO:0000313" key="2">
    <source>
        <dbReference type="EMBL" id="MCY9598661.1"/>
    </source>
</evidence>
<keyword evidence="3" id="KW-1185">Reference proteome</keyword>
<dbReference type="EMBL" id="JAMDMJ010000033">
    <property type="protein sequence ID" value="MCY9598661.1"/>
    <property type="molecule type" value="Genomic_DNA"/>
</dbReference>
<dbReference type="NCBIfam" id="NF038074">
    <property type="entry name" value="fam_STM4014"/>
    <property type="match status" value="1"/>
</dbReference>
<protein>
    <submittedName>
        <fullName evidence="2">STM4014 family protein</fullName>
    </submittedName>
</protein>
<gene>
    <name evidence="2" type="ORF">M5X16_23180</name>
</gene>
<dbReference type="SUPFAM" id="SSF56059">
    <property type="entry name" value="Glutathione synthetase ATP-binding domain-like"/>
    <property type="match status" value="1"/>
</dbReference>
<dbReference type="Gene3D" id="3.30.470.20">
    <property type="entry name" value="ATP-grasp fold, B domain"/>
    <property type="match status" value="1"/>
</dbReference>
<feature type="region of interest" description="Disordered" evidence="1">
    <location>
        <begin position="405"/>
        <end position="455"/>
    </location>
</feature>
<proteinExistence type="predicted"/>
<name>A0ABT4FJS1_9BACL</name>
<dbReference type="InterPro" id="IPR047778">
    <property type="entry name" value="STM4014-like"/>
</dbReference>